<dbReference type="PANTHER" id="PTHR43798">
    <property type="entry name" value="MONOACYLGLYCEROL LIPASE"/>
    <property type="match status" value="1"/>
</dbReference>
<feature type="chain" id="PRO_5045339415" evidence="1">
    <location>
        <begin position="26"/>
        <end position="336"/>
    </location>
</feature>
<dbReference type="SUPFAM" id="SSF53474">
    <property type="entry name" value="alpha/beta-Hydrolases"/>
    <property type="match status" value="1"/>
</dbReference>
<reference evidence="4" key="1">
    <citation type="journal article" date="2019" name="Int. J. Syst. Evol. Microbiol.">
        <title>The Global Catalogue of Microorganisms (GCM) 10K type strain sequencing project: providing services to taxonomists for standard genome sequencing and annotation.</title>
        <authorList>
            <consortium name="The Broad Institute Genomics Platform"/>
            <consortium name="The Broad Institute Genome Sequencing Center for Infectious Disease"/>
            <person name="Wu L."/>
            <person name="Ma J."/>
        </authorList>
    </citation>
    <scope>NUCLEOTIDE SEQUENCE [LARGE SCALE GENOMIC DNA]</scope>
    <source>
        <strain evidence="4">CCUG 56401</strain>
    </source>
</reference>
<feature type="domain" description="AB hydrolase-1" evidence="2">
    <location>
        <begin position="66"/>
        <end position="320"/>
    </location>
</feature>
<dbReference type="Proteomes" id="UP001597018">
    <property type="component" value="Unassembled WGS sequence"/>
</dbReference>
<keyword evidence="4" id="KW-1185">Reference proteome</keyword>
<feature type="signal peptide" evidence="1">
    <location>
        <begin position="1"/>
        <end position="25"/>
    </location>
</feature>
<organism evidence="3 4">
    <name type="scientific">Saccharopolyspora rosea</name>
    <dbReference type="NCBI Taxonomy" id="524884"/>
    <lineage>
        <taxon>Bacteria</taxon>
        <taxon>Bacillati</taxon>
        <taxon>Actinomycetota</taxon>
        <taxon>Actinomycetes</taxon>
        <taxon>Pseudonocardiales</taxon>
        <taxon>Pseudonocardiaceae</taxon>
        <taxon>Saccharopolyspora</taxon>
    </lineage>
</organism>
<evidence type="ECO:0000313" key="3">
    <source>
        <dbReference type="EMBL" id="MFD0923883.1"/>
    </source>
</evidence>
<dbReference type="PANTHER" id="PTHR43798:SF33">
    <property type="entry name" value="HYDROLASE, PUTATIVE (AFU_ORTHOLOGUE AFUA_2G14860)-RELATED"/>
    <property type="match status" value="1"/>
</dbReference>
<dbReference type="RefSeq" id="WP_345600707.1">
    <property type="nucleotide sequence ID" value="NZ_BAABLT010000014.1"/>
</dbReference>
<protein>
    <submittedName>
        <fullName evidence="3">Alpha/beta hydrolase</fullName>
    </submittedName>
</protein>
<evidence type="ECO:0000313" key="4">
    <source>
        <dbReference type="Proteomes" id="UP001597018"/>
    </source>
</evidence>
<gene>
    <name evidence="3" type="ORF">ACFQ16_29400</name>
</gene>
<evidence type="ECO:0000256" key="1">
    <source>
        <dbReference type="SAM" id="SignalP"/>
    </source>
</evidence>
<comment type="caution">
    <text evidence="3">The sequence shown here is derived from an EMBL/GenBank/DDBJ whole genome shotgun (WGS) entry which is preliminary data.</text>
</comment>
<evidence type="ECO:0000259" key="2">
    <source>
        <dbReference type="Pfam" id="PF12697"/>
    </source>
</evidence>
<keyword evidence="1" id="KW-0732">Signal</keyword>
<dbReference type="EMBL" id="JBHTIW010000045">
    <property type="protein sequence ID" value="MFD0923883.1"/>
    <property type="molecule type" value="Genomic_DNA"/>
</dbReference>
<keyword evidence="3" id="KW-0378">Hydrolase</keyword>
<dbReference type="InterPro" id="IPR050266">
    <property type="entry name" value="AB_hydrolase_sf"/>
</dbReference>
<accession>A0ABW3G1S3</accession>
<sequence length="336" mass="35487">MLRGIGVLAGMCAVVTSLFPISAGASDGSSCRDVRFEARLARALPVSVYGRYCRPAGATARTPLQVLVPGATYNHSYWDYPRHRYSYTAHATESGFATLAIDRLGSGRSSRPPSVLLTAAGQAEVVHQVIQQAIAGRVPGVRHERVALVGHSLGSAIATVEAATYRDVDAVVLTGVTHGIDLGATADTFLRRMHPALVDPAMRTLDPGYVTTRPGHRSGLFLSDAGGPGAAELDERTRDVVSATEVPDAIAVLTAPVSRRISVPVLLAVGDRDKLFCGPMSAGRCATAATLRAAEGPDYAELETFVLPGAGHSLNLMPRAARYMTAVQRWLHARLG</sequence>
<dbReference type="InterPro" id="IPR029058">
    <property type="entry name" value="AB_hydrolase_fold"/>
</dbReference>
<proteinExistence type="predicted"/>
<dbReference type="Gene3D" id="3.40.50.1820">
    <property type="entry name" value="alpha/beta hydrolase"/>
    <property type="match status" value="1"/>
</dbReference>
<dbReference type="GO" id="GO:0016787">
    <property type="term" value="F:hydrolase activity"/>
    <property type="evidence" value="ECO:0007669"/>
    <property type="project" value="UniProtKB-KW"/>
</dbReference>
<name>A0ABW3G1S3_9PSEU</name>
<dbReference type="InterPro" id="IPR000073">
    <property type="entry name" value="AB_hydrolase_1"/>
</dbReference>
<dbReference type="Pfam" id="PF12697">
    <property type="entry name" value="Abhydrolase_6"/>
    <property type="match status" value="1"/>
</dbReference>